<evidence type="ECO:0000313" key="1">
    <source>
        <dbReference type="EMBL" id="GIY66547.1"/>
    </source>
</evidence>
<evidence type="ECO:0000313" key="2">
    <source>
        <dbReference type="Proteomes" id="UP001054945"/>
    </source>
</evidence>
<dbReference type="EMBL" id="BPLR01014130">
    <property type="protein sequence ID" value="GIY66547.1"/>
    <property type="molecule type" value="Genomic_DNA"/>
</dbReference>
<proteinExistence type="predicted"/>
<keyword evidence="2" id="KW-1185">Reference proteome</keyword>
<organism evidence="1 2">
    <name type="scientific">Caerostris extrusa</name>
    <name type="common">Bark spider</name>
    <name type="synonym">Caerostris bankana</name>
    <dbReference type="NCBI Taxonomy" id="172846"/>
    <lineage>
        <taxon>Eukaryota</taxon>
        <taxon>Metazoa</taxon>
        <taxon>Ecdysozoa</taxon>
        <taxon>Arthropoda</taxon>
        <taxon>Chelicerata</taxon>
        <taxon>Arachnida</taxon>
        <taxon>Araneae</taxon>
        <taxon>Araneomorphae</taxon>
        <taxon>Entelegynae</taxon>
        <taxon>Araneoidea</taxon>
        <taxon>Araneidae</taxon>
        <taxon>Caerostris</taxon>
    </lineage>
</organism>
<dbReference type="AlphaFoldDB" id="A0AAV4V8F1"/>
<comment type="caution">
    <text evidence="1">The sequence shown here is derived from an EMBL/GenBank/DDBJ whole genome shotgun (WGS) entry which is preliminary data.</text>
</comment>
<dbReference type="Proteomes" id="UP001054945">
    <property type="component" value="Unassembled WGS sequence"/>
</dbReference>
<accession>A0AAV4V8F1</accession>
<protein>
    <submittedName>
        <fullName evidence="1">Uncharacterized protein</fullName>
    </submittedName>
</protein>
<sequence>MLSLAKQLVKTEMKEPYRAASVTGTIVPVCAELTAGPSRHFSGRGCARPSKSWFSCGKVEESCLPFTCTDRGLACGGPEREEPGWSWRSCDGHVDDVCRHTPGNPVWLALCEGLPARRKQGPLVGCAAQACIFPEALPYFKHLLENA</sequence>
<reference evidence="1 2" key="1">
    <citation type="submission" date="2021-06" db="EMBL/GenBank/DDBJ databases">
        <title>Caerostris extrusa draft genome.</title>
        <authorList>
            <person name="Kono N."/>
            <person name="Arakawa K."/>
        </authorList>
    </citation>
    <scope>NUCLEOTIDE SEQUENCE [LARGE SCALE GENOMIC DNA]</scope>
</reference>
<gene>
    <name evidence="1" type="ORF">CEXT_285171</name>
</gene>
<name>A0AAV4V8F1_CAEEX</name>